<sequence>MPELQAWINRQVGLTHAEQRSCSKPNILLIIQDANYRHSIQTYLETHKAIVNVALTVQDAVELAENLQPNTVIIHKDLLLDDTQTNAITELRAATLKQLSSMIAIGESFTDSELQAFYQLHVFDHVSKEQLSDVLLTLIHSKLDVRHRVLETIWRDDQTGAYNRTFLKVVYASIAPHLRQRELTNVTYTMIDLDHFKQVNDRFGHHAGDQVLTDFVESASEFFPEGLLFRLGGEEFLLLTVNMDESTYTARMEEWRTTFSTRIHVAGDAPFHVTFSSGYTMFPQEGAELDHVLKEADAALYEAKYRGRNQLVRFSSERVAAARPTYLFVIDEDAFWRQAVAEYMAVRLNMERLQPMKVLAAESLSELSQEVLDEEMYRPFIVSRSVVTTDIPYCRVDADAGLLDVYELVMRQTAPGEASGVS</sequence>
<dbReference type="PANTHER" id="PTHR45138">
    <property type="entry name" value="REGULATORY COMPONENTS OF SENSORY TRANSDUCTION SYSTEM"/>
    <property type="match status" value="1"/>
</dbReference>
<evidence type="ECO:0000259" key="3">
    <source>
        <dbReference type="PROSITE" id="PS50887"/>
    </source>
</evidence>
<dbReference type="KEGG" id="psua:FLK61_41565"/>
<dbReference type="RefSeq" id="WP_176011043.1">
    <property type="nucleotide sequence ID" value="NZ_CP041372.2"/>
</dbReference>
<evidence type="ECO:0000313" key="5">
    <source>
        <dbReference type="Proteomes" id="UP000318138"/>
    </source>
</evidence>
<dbReference type="GO" id="GO:0052621">
    <property type="term" value="F:diguanylate cyclase activity"/>
    <property type="evidence" value="ECO:0007669"/>
    <property type="project" value="TreeGrafter"/>
</dbReference>
<dbReference type="InterPro" id="IPR011006">
    <property type="entry name" value="CheY-like_superfamily"/>
</dbReference>
<dbReference type="GO" id="GO:0000160">
    <property type="term" value="P:phosphorelay signal transduction system"/>
    <property type="evidence" value="ECO:0007669"/>
    <property type="project" value="InterPro"/>
</dbReference>
<dbReference type="Gene3D" id="3.30.70.270">
    <property type="match status" value="1"/>
</dbReference>
<organism evidence="4 5">
    <name type="scientific">Paenalkalicoccus suaedae</name>
    <dbReference type="NCBI Taxonomy" id="2592382"/>
    <lineage>
        <taxon>Bacteria</taxon>
        <taxon>Bacillati</taxon>
        <taxon>Bacillota</taxon>
        <taxon>Bacilli</taxon>
        <taxon>Bacillales</taxon>
        <taxon>Bacillaceae</taxon>
        <taxon>Paenalkalicoccus</taxon>
    </lineage>
</organism>
<evidence type="ECO:0000256" key="1">
    <source>
        <dbReference type="PROSITE-ProRule" id="PRU00169"/>
    </source>
</evidence>
<dbReference type="PROSITE" id="PS50887">
    <property type="entry name" value="GGDEF"/>
    <property type="match status" value="1"/>
</dbReference>
<dbReference type="CDD" id="cd01949">
    <property type="entry name" value="GGDEF"/>
    <property type="match status" value="1"/>
</dbReference>
<dbReference type="PANTHER" id="PTHR45138:SF9">
    <property type="entry name" value="DIGUANYLATE CYCLASE DGCM-RELATED"/>
    <property type="match status" value="1"/>
</dbReference>
<reference evidence="5" key="1">
    <citation type="submission" date="2019-07" db="EMBL/GenBank/DDBJ databases">
        <title>Bacillus alkalisoli sp. nov. isolated from saline soil.</title>
        <authorList>
            <person name="Sun J.-Q."/>
            <person name="Xu L."/>
        </authorList>
    </citation>
    <scope>NUCLEOTIDE SEQUENCE [LARGE SCALE GENOMIC DNA]</scope>
    <source>
        <strain evidence="5">M4U3P1</strain>
    </source>
</reference>
<dbReference type="EMBL" id="CP041372">
    <property type="protein sequence ID" value="QKS73080.1"/>
    <property type="molecule type" value="Genomic_DNA"/>
</dbReference>
<dbReference type="Proteomes" id="UP000318138">
    <property type="component" value="Chromosome"/>
</dbReference>
<dbReference type="SMART" id="SM00267">
    <property type="entry name" value="GGDEF"/>
    <property type="match status" value="1"/>
</dbReference>
<dbReference type="AlphaFoldDB" id="A0A859FJS8"/>
<accession>A0A859FJS8</accession>
<proteinExistence type="predicted"/>
<comment type="caution">
    <text evidence="1">Lacks conserved residue(s) required for the propagation of feature annotation.</text>
</comment>
<dbReference type="NCBIfam" id="TIGR00254">
    <property type="entry name" value="GGDEF"/>
    <property type="match status" value="1"/>
</dbReference>
<protein>
    <submittedName>
        <fullName evidence="4">GGDEF domain-containing protein</fullName>
    </submittedName>
</protein>
<dbReference type="GO" id="GO:1902201">
    <property type="term" value="P:negative regulation of bacterial-type flagellum-dependent cell motility"/>
    <property type="evidence" value="ECO:0007669"/>
    <property type="project" value="TreeGrafter"/>
</dbReference>
<dbReference type="InterPro" id="IPR043128">
    <property type="entry name" value="Rev_trsase/Diguanyl_cyclase"/>
</dbReference>
<keyword evidence="5" id="KW-1185">Reference proteome</keyword>
<feature type="domain" description="GGDEF" evidence="3">
    <location>
        <begin position="184"/>
        <end position="316"/>
    </location>
</feature>
<dbReference type="SUPFAM" id="SSF55073">
    <property type="entry name" value="Nucleotide cyclase"/>
    <property type="match status" value="1"/>
</dbReference>
<dbReference type="GO" id="GO:0005886">
    <property type="term" value="C:plasma membrane"/>
    <property type="evidence" value="ECO:0007669"/>
    <property type="project" value="TreeGrafter"/>
</dbReference>
<gene>
    <name evidence="4" type="ORF">FLK61_41565</name>
</gene>
<dbReference type="InterPro" id="IPR050469">
    <property type="entry name" value="Diguanylate_Cyclase"/>
</dbReference>
<dbReference type="SUPFAM" id="SSF52172">
    <property type="entry name" value="CheY-like"/>
    <property type="match status" value="1"/>
</dbReference>
<dbReference type="Gene3D" id="3.40.50.2300">
    <property type="match status" value="1"/>
</dbReference>
<dbReference type="GO" id="GO:0043709">
    <property type="term" value="P:cell adhesion involved in single-species biofilm formation"/>
    <property type="evidence" value="ECO:0007669"/>
    <property type="project" value="TreeGrafter"/>
</dbReference>
<dbReference type="InterPro" id="IPR029787">
    <property type="entry name" value="Nucleotide_cyclase"/>
</dbReference>
<dbReference type="PROSITE" id="PS50110">
    <property type="entry name" value="RESPONSE_REGULATORY"/>
    <property type="match status" value="1"/>
</dbReference>
<dbReference type="InterPro" id="IPR000160">
    <property type="entry name" value="GGDEF_dom"/>
</dbReference>
<dbReference type="Pfam" id="PF00990">
    <property type="entry name" value="GGDEF"/>
    <property type="match status" value="1"/>
</dbReference>
<evidence type="ECO:0000313" key="4">
    <source>
        <dbReference type="EMBL" id="QKS73080.1"/>
    </source>
</evidence>
<feature type="domain" description="Response regulatory" evidence="2">
    <location>
        <begin position="26"/>
        <end position="143"/>
    </location>
</feature>
<name>A0A859FJS8_9BACI</name>
<dbReference type="InterPro" id="IPR001789">
    <property type="entry name" value="Sig_transdc_resp-reg_receiver"/>
</dbReference>
<evidence type="ECO:0000259" key="2">
    <source>
        <dbReference type="PROSITE" id="PS50110"/>
    </source>
</evidence>